<dbReference type="Proteomes" id="UP001388673">
    <property type="component" value="Unassembled WGS sequence"/>
</dbReference>
<evidence type="ECO:0000313" key="3">
    <source>
        <dbReference type="Proteomes" id="UP001388673"/>
    </source>
</evidence>
<keyword evidence="3" id="KW-1185">Reference proteome</keyword>
<evidence type="ECO:0000256" key="1">
    <source>
        <dbReference type="SAM" id="MobiDB-lite"/>
    </source>
</evidence>
<proteinExistence type="predicted"/>
<feature type="region of interest" description="Disordered" evidence="1">
    <location>
        <begin position="174"/>
        <end position="199"/>
    </location>
</feature>
<comment type="caution">
    <text evidence="2">The sequence shown here is derived from an EMBL/GenBank/DDBJ whole genome shotgun (WGS) entry which is preliminary data.</text>
</comment>
<dbReference type="RefSeq" id="XP_066799519.1">
    <property type="nucleotide sequence ID" value="XM_066949827.1"/>
</dbReference>
<feature type="compositionally biased region" description="Polar residues" evidence="1">
    <location>
        <begin position="27"/>
        <end position="44"/>
    </location>
</feature>
<accession>A0AAW0YT89</accession>
<feature type="region of interest" description="Disordered" evidence="1">
    <location>
        <begin position="27"/>
        <end position="46"/>
    </location>
</feature>
<name>A0AAW0YT89_9TREE</name>
<dbReference type="AlphaFoldDB" id="A0AAW0YT89"/>
<protein>
    <submittedName>
        <fullName evidence="2">Uncharacterized protein</fullName>
    </submittedName>
</protein>
<organism evidence="2 3">
    <name type="scientific">Kwoniella newhampshirensis</name>
    <dbReference type="NCBI Taxonomy" id="1651941"/>
    <lineage>
        <taxon>Eukaryota</taxon>
        <taxon>Fungi</taxon>
        <taxon>Dikarya</taxon>
        <taxon>Basidiomycota</taxon>
        <taxon>Agaricomycotina</taxon>
        <taxon>Tremellomycetes</taxon>
        <taxon>Tremellales</taxon>
        <taxon>Cryptococcaceae</taxon>
        <taxon>Kwoniella</taxon>
    </lineage>
</organism>
<sequence>MEAAEREKESFLLRNLERHINSHLASDTVLSRTPSSTYGSLTPTRQEDHAYFSSGSAQSYTSEGTQDARAAMHQQLWGALSQQSPIGGYTYSNDVYGSTRFSTPDLRHYRASPQTCSVSRSSRVKIGQRKSTPFRPETTGLPSKFSVIDSDTNSYSSKDPVTGEKFLSYAYADEGSSSLKHPRPQRIPPLSSKPTDWVNGSTHPYWEVGIEKM</sequence>
<reference evidence="2 3" key="1">
    <citation type="journal article" date="2024" name="bioRxiv">
        <title>Comparative genomics of Cryptococcus and Kwoniella reveals pathogenesis evolution and contrasting karyotype dynamics via intercentromeric recombination or chromosome fusion.</title>
        <authorList>
            <person name="Coelho M.A."/>
            <person name="David-Palma M."/>
            <person name="Shea T."/>
            <person name="Bowers K."/>
            <person name="McGinley-Smith S."/>
            <person name="Mohammad A.W."/>
            <person name="Gnirke A."/>
            <person name="Yurkov A.M."/>
            <person name="Nowrousian M."/>
            <person name="Sun S."/>
            <person name="Cuomo C.A."/>
            <person name="Heitman J."/>
        </authorList>
    </citation>
    <scope>NUCLEOTIDE SEQUENCE [LARGE SCALE GENOMIC DNA]</scope>
    <source>
        <strain evidence="2 3">CBS 13917</strain>
    </source>
</reference>
<gene>
    <name evidence="2" type="ORF">IAR55_006747</name>
</gene>
<dbReference type="KEGG" id="kne:92184005"/>
<dbReference type="GeneID" id="92184005"/>
<dbReference type="EMBL" id="JBCAWK010000014">
    <property type="protein sequence ID" value="KAK8843955.1"/>
    <property type="molecule type" value="Genomic_DNA"/>
</dbReference>
<evidence type="ECO:0000313" key="2">
    <source>
        <dbReference type="EMBL" id="KAK8843955.1"/>
    </source>
</evidence>